<evidence type="ECO:0000313" key="2">
    <source>
        <dbReference type="Proteomes" id="UP000717534"/>
    </source>
</evidence>
<reference evidence="1 2" key="1">
    <citation type="submission" date="2021-02" db="EMBL/GenBank/DDBJ databases">
        <title>Activity-based single-cell genomes from oceanic crustal fluid captures similar information to metagenomic and metatranscriptomic surveys with orders of magnitude less sampling.</title>
        <authorList>
            <person name="D'Angelo T.S."/>
            <person name="Orcutt B.N."/>
        </authorList>
    </citation>
    <scope>NUCLEOTIDE SEQUENCE [LARGE SCALE GENOMIC DNA]</scope>
    <source>
        <strain evidence="1">AH-315-G02</strain>
    </source>
</reference>
<comment type="caution">
    <text evidence="1">The sequence shown here is derived from an EMBL/GenBank/DDBJ whole genome shotgun (WGS) entry which is preliminary data.</text>
</comment>
<evidence type="ECO:0008006" key="3">
    <source>
        <dbReference type="Google" id="ProtNLM"/>
    </source>
</evidence>
<evidence type="ECO:0000313" key="1">
    <source>
        <dbReference type="EMBL" id="MBN4068421.1"/>
    </source>
</evidence>
<accession>A0ABS3ATK1</accession>
<proteinExistence type="predicted"/>
<gene>
    <name evidence="1" type="ORF">JYU06_02705</name>
</gene>
<sequence>MKRDFKPYKLSVSIQVEVDLNELLDGLKLHTTIAEIKKNIGMYLRAGVKQYKFVPGEDITIPDEGQIAGNLHEWDIVSYGEE</sequence>
<dbReference type="Proteomes" id="UP000717534">
    <property type="component" value="Unassembled WGS sequence"/>
</dbReference>
<name>A0ABS3ATK1_9BACT</name>
<organism evidence="1 2">
    <name type="scientific">Desulfotalea psychrophila</name>
    <dbReference type="NCBI Taxonomy" id="84980"/>
    <lineage>
        <taxon>Bacteria</taxon>
        <taxon>Pseudomonadati</taxon>
        <taxon>Thermodesulfobacteriota</taxon>
        <taxon>Desulfobulbia</taxon>
        <taxon>Desulfobulbales</taxon>
        <taxon>Desulfocapsaceae</taxon>
        <taxon>Desulfotalea</taxon>
    </lineage>
</organism>
<protein>
    <recommendedName>
        <fullName evidence="3">Phage protein</fullName>
    </recommendedName>
</protein>
<dbReference type="EMBL" id="JAFITO010000015">
    <property type="protein sequence ID" value="MBN4068421.1"/>
    <property type="molecule type" value="Genomic_DNA"/>
</dbReference>
<keyword evidence="2" id="KW-1185">Reference proteome</keyword>